<organism evidence="1 2">
    <name type="scientific">Brachionus plicatilis</name>
    <name type="common">Marine rotifer</name>
    <name type="synonym">Brachionus muelleri</name>
    <dbReference type="NCBI Taxonomy" id="10195"/>
    <lineage>
        <taxon>Eukaryota</taxon>
        <taxon>Metazoa</taxon>
        <taxon>Spiralia</taxon>
        <taxon>Gnathifera</taxon>
        <taxon>Rotifera</taxon>
        <taxon>Eurotatoria</taxon>
        <taxon>Monogononta</taxon>
        <taxon>Pseudotrocha</taxon>
        <taxon>Ploima</taxon>
        <taxon>Brachionidae</taxon>
        <taxon>Brachionus</taxon>
    </lineage>
</organism>
<keyword evidence="2" id="KW-1185">Reference proteome</keyword>
<reference evidence="1 2" key="1">
    <citation type="journal article" date="2018" name="Sci. Rep.">
        <title>Genomic signatures of local adaptation to the degree of environmental predictability in rotifers.</title>
        <authorList>
            <person name="Franch-Gras L."/>
            <person name="Hahn C."/>
            <person name="Garcia-Roger E.M."/>
            <person name="Carmona M.J."/>
            <person name="Serra M."/>
            <person name="Gomez A."/>
        </authorList>
    </citation>
    <scope>NUCLEOTIDE SEQUENCE [LARGE SCALE GENOMIC DNA]</scope>
    <source>
        <strain evidence="1">HYR1</strain>
    </source>
</reference>
<comment type="caution">
    <text evidence="1">The sequence shown here is derived from an EMBL/GenBank/DDBJ whole genome shotgun (WGS) entry which is preliminary data.</text>
</comment>
<sequence>MIQHMLKPFPNLRFLCQTISVHYGNNIDAVRQCIYVSINTSSSTEAQKDIRSLFLGDQVIIYRAQINPSVCLLINKKNSLELI</sequence>
<proteinExistence type="predicted"/>
<evidence type="ECO:0000313" key="2">
    <source>
        <dbReference type="Proteomes" id="UP000276133"/>
    </source>
</evidence>
<dbReference type="EMBL" id="REGN01005445">
    <property type="protein sequence ID" value="RNA13327.1"/>
    <property type="molecule type" value="Genomic_DNA"/>
</dbReference>
<dbReference type="AlphaFoldDB" id="A0A3M7QPG3"/>
<protein>
    <submittedName>
        <fullName evidence="1">Uncharacterized protein</fullName>
    </submittedName>
</protein>
<accession>A0A3M7QPG3</accession>
<name>A0A3M7QPG3_BRAPC</name>
<dbReference type="Proteomes" id="UP000276133">
    <property type="component" value="Unassembled WGS sequence"/>
</dbReference>
<gene>
    <name evidence="1" type="ORF">BpHYR1_031815</name>
</gene>
<evidence type="ECO:0000313" key="1">
    <source>
        <dbReference type="EMBL" id="RNA13327.1"/>
    </source>
</evidence>